<evidence type="ECO:0000313" key="4">
    <source>
        <dbReference type="EMBL" id="PAS94763.1"/>
    </source>
</evidence>
<organism evidence="4 5">
    <name type="scientific">Candidatus Dactylopiibacterium carminicum</name>
    <dbReference type="NCBI Taxonomy" id="857335"/>
    <lineage>
        <taxon>Bacteria</taxon>
        <taxon>Pseudomonadati</taxon>
        <taxon>Pseudomonadota</taxon>
        <taxon>Betaproteobacteria</taxon>
        <taxon>Rhodocyclales</taxon>
        <taxon>Rhodocyclaceae</taxon>
        <taxon>Candidatus Dactylopiibacterium</taxon>
    </lineage>
</organism>
<keyword evidence="6" id="KW-1185">Reference proteome</keyword>
<evidence type="ECO:0008006" key="7">
    <source>
        <dbReference type="Google" id="ProtNLM"/>
    </source>
</evidence>
<gene>
    <name evidence="3" type="ORF">BGI27_03990</name>
    <name evidence="4" type="ORF">CGU29_02315</name>
</gene>
<keyword evidence="2" id="KW-0732">Signal</keyword>
<reference evidence="3 6" key="1">
    <citation type="submission" date="2016-08" db="EMBL/GenBank/DDBJ databases">
        <title>Candidatus Dactylopiibacterium carminicum genome sequence.</title>
        <authorList>
            <person name="Ramirez-Puebla S.T."/>
            <person name="Ormeno-Orrillo E."/>
            <person name="Vera-Ponce De Leon A."/>
            <person name="Luis L."/>
            <person name="Sanchez-Flores A."/>
            <person name="Monica R."/>
            <person name="Martinez-Romero E."/>
        </authorList>
    </citation>
    <scope>NUCLEOTIDE SEQUENCE [LARGE SCALE GENOMIC DNA]</scope>
    <source>
        <strain evidence="3">END1</strain>
    </source>
</reference>
<evidence type="ECO:0000313" key="3">
    <source>
        <dbReference type="EMBL" id="KAF7600219.1"/>
    </source>
</evidence>
<proteinExistence type="predicted"/>
<dbReference type="AlphaFoldDB" id="A0A272EXC3"/>
<evidence type="ECO:0000313" key="5">
    <source>
        <dbReference type="Proteomes" id="UP000216107"/>
    </source>
</evidence>
<dbReference type="EMBL" id="NMRN01000004">
    <property type="protein sequence ID" value="PAS94763.1"/>
    <property type="molecule type" value="Genomic_DNA"/>
</dbReference>
<protein>
    <recommendedName>
        <fullName evidence="7">DUF2946 domain-containing protein</fullName>
    </recommendedName>
</protein>
<feature type="compositionally biased region" description="Basic and acidic residues" evidence="1">
    <location>
        <begin position="118"/>
        <end position="128"/>
    </location>
</feature>
<evidence type="ECO:0000313" key="6">
    <source>
        <dbReference type="Proteomes" id="UP000623509"/>
    </source>
</evidence>
<feature type="region of interest" description="Disordered" evidence="1">
    <location>
        <begin position="95"/>
        <end position="128"/>
    </location>
</feature>
<accession>A0A272EXC3</accession>
<comment type="caution">
    <text evidence="4">The sequence shown here is derived from an EMBL/GenBank/DDBJ whole genome shotgun (WGS) entry which is preliminary data.</text>
</comment>
<evidence type="ECO:0000256" key="1">
    <source>
        <dbReference type="SAM" id="MobiDB-lite"/>
    </source>
</evidence>
<feature type="chain" id="PRO_5012153816" description="DUF2946 domain-containing protein" evidence="2">
    <location>
        <begin position="24"/>
        <end position="128"/>
    </location>
</feature>
<sequence length="128" mass="13433">MRRFAHLLLLCLISLSLPLQALASVRMALPPASVEGIPALLADCSGASQVAAHGHHAQDPDDAGTQSPQKHSSMQHKACGACCMASLTTFSVPPELNLPPVSHARPGRDLAPPGHIPDGPERPPKRFS</sequence>
<evidence type="ECO:0000256" key="2">
    <source>
        <dbReference type="SAM" id="SignalP"/>
    </source>
</evidence>
<feature type="signal peptide" evidence="2">
    <location>
        <begin position="1"/>
        <end position="23"/>
    </location>
</feature>
<name>A0A272EXC3_9RHOO</name>
<dbReference type="RefSeq" id="WP_095523618.1">
    <property type="nucleotide sequence ID" value="NZ_MDUX01000008.1"/>
</dbReference>
<dbReference type="Proteomes" id="UP000216107">
    <property type="component" value="Unassembled WGS sequence"/>
</dbReference>
<dbReference type="Proteomes" id="UP000623509">
    <property type="component" value="Unassembled WGS sequence"/>
</dbReference>
<feature type="region of interest" description="Disordered" evidence="1">
    <location>
        <begin position="50"/>
        <end position="72"/>
    </location>
</feature>
<dbReference type="EMBL" id="MDUX01000008">
    <property type="protein sequence ID" value="KAF7600219.1"/>
    <property type="molecule type" value="Genomic_DNA"/>
</dbReference>
<reference evidence="4 5" key="2">
    <citation type="submission" date="2017-07" db="EMBL/GenBank/DDBJ databases">
        <title>Candidatus Dactylopiibacterium carminicum, a nitrogen-fixing symbiont of the cochineal insect Dactylopius coccus and Dactylopius opuntiae (Hemiptera: Coccoidea: Dactylopiidae).</title>
        <authorList>
            <person name="Vera A."/>
        </authorList>
    </citation>
    <scope>NUCLEOTIDE SEQUENCE [LARGE SCALE GENOMIC DNA]</scope>
    <source>
        <strain evidence="4 5">NFDCM</strain>
    </source>
</reference>
<dbReference type="OrthoDB" id="8759019at2"/>